<dbReference type="SUPFAM" id="SSF160935">
    <property type="entry name" value="VPA0735-like"/>
    <property type="match status" value="1"/>
</dbReference>
<dbReference type="Gene3D" id="2.60.40.1610">
    <property type="entry name" value="Domain of unknown function DUF1254"/>
    <property type="match status" value="1"/>
</dbReference>
<feature type="domain" description="DUF1214" evidence="1">
    <location>
        <begin position="345"/>
        <end position="456"/>
    </location>
</feature>
<dbReference type="InterPro" id="IPR037049">
    <property type="entry name" value="DUF1214_C_sf"/>
</dbReference>
<dbReference type="PANTHER" id="PTHR36509:SF2">
    <property type="entry name" value="BLL3101 PROTEIN"/>
    <property type="match status" value="1"/>
</dbReference>
<evidence type="ECO:0000313" key="4">
    <source>
        <dbReference type="Proteomes" id="UP001589605"/>
    </source>
</evidence>
<dbReference type="EMBL" id="JBHMEZ010000012">
    <property type="protein sequence ID" value="MFB9054224.1"/>
    <property type="molecule type" value="Genomic_DNA"/>
</dbReference>
<dbReference type="PROSITE" id="PS51257">
    <property type="entry name" value="PROKAR_LIPOPROTEIN"/>
    <property type="match status" value="1"/>
</dbReference>
<dbReference type="PANTHER" id="PTHR36509">
    <property type="entry name" value="BLL3101 PROTEIN"/>
    <property type="match status" value="1"/>
</dbReference>
<protein>
    <submittedName>
        <fullName evidence="3">DUF1254 domain-containing protein</fullName>
    </submittedName>
</protein>
<dbReference type="InterPro" id="IPR037050">
    <property type="entry name" value="DUF1254_sf"/>
</dbReference>
<evidence type="ECO:0000259" key="1">
    <source>
        <dbReference type="Pfam" id="PF06742"/>
    </source>
</evidence>
<proteinExistence type="predicted"/>
<dbReference type="RefSeq" id="WP_382383707.1">
    <property type="nucleotide sequence ID" value="NZ_JBHMEZ010000012.1"/>
</dbReference>
<gene>
    <name evidence="3" type="ORF">ACFFVB_14135</name>
</gene>
<dbReference type="Pfam" id="PF06863">
    <property type="entry name" value="DUF1254"/>
    <property type="match status" value="1"/>
</dbReference>
<feature type="domain" description="DUF1254" evidence="2">
    <location>
        <begin position="75"/>
        <end position="206"/>
    </location>
</feature>
<organism evidence="3 4">
    <name type="scientific">Formosa undariae</name>
    <dbReference type="NCBI Taxonomy" id="1325436"/>
    <lineage>
        <taxon>Bacteria</taxon>
        <taxon>Pseudomonadati</taxon>
        <taxon>Bacteroidota</taxon>
        <taxon>Flavobacteriia</taxon>
        <taxon>Flavobacteriales</taxon>
        <taxon>Flavobacteriaceae</taxon>
        <taxon>Formosa</taxon>
    </lineage>
</organism>
<comment type="caution">
    <text evidence="3">The sequence shown here is derived from an EMBL/GenBank/DDBJ whole genome shotgun (WGS) entry which is preliminary data.</text>
</comment>
<accession>A0ABV5F490</accession>
<dbReference type="InterPro" id="IPR010621">
    <property type="entry name" value="DUF1214"/>
</dbReference>
<sequence>MKKAYTLLFTVLIMFSCNQSKDKKETVESSELPLDSITAITKEAYIYGFPMVDNYRIQYDYYEDSTSSEFKASWNHLGNIARVFTPKDIAVQTPNSDTPYSWSGLDLRAEPIVLTFPEIESNRYYSVQFIDAYTFNFDYLGTRTSGNKAGSYLITGPDWNGEIPEGIDRVVKSETNLISAVYRTQLFDPEDIEKVKEIQATYKMEPLSSFINSQSPTDISKIDFINPLSPEEQKTSLDFFRIMNFALQYCPVNPTEKALMERFAKIGIGTGLEFDVQKLSPEVQKAMQKGMHDAWAVDFAEIKKKIDGGEITSGDLFGTRAYLKNDYLKRMAAAVLGIYGNSKEEAMYPFYAVDSDGNKLDATTNKYTLHFAEGELPPVNAFWSLTMYKLPESLLVENPINRYLLNSPMLPSFVKDKDGGITLYIQNESPGKAKESNWLPAPKGPFVTIMRLYWAKEAALDGSWKRPALNLLKN</sequence>
<evidence type="ECO:0000313" key="3">
    <source>
        <dbReference type="EMBL" id="MFB9054224.1"/>
    </source>
</evidence>
<dbReference type="Proteomes" id="UP001589605">
    <property type="component" value="Unassembled WGS sequence"/>
</dbReference>
<dbReference type="Gene3D" id="2.60.120.600">
    <property type="entry name" value="Domain of unknown function DUF1214, C-terminal domain"/>
    <property type="match status" value="1"/>
</dbReference>
<dbReference type="InterPro" id="IPR010679">
    <property type="entry name" value="DUF1254"/>
</dbReference>
<dbReference type="Pfam" id="PF06742">
    <property type="entry name" value="DUF1214"/>
    <property type="match status" value="1"/>
</dbReference>
<name>A0ABV5F490_9FLAO</name>
<reference evidence="3 4" key="1">
    <citation type="submission" date="2024-09" db="EMBL/GenBank/DDBJ databases">
        <authorList>
            <person name="Sun Q."/>
            <person name="Mori K."/>
        </authorList>
    </citation>
    <scope>NUCLEOTIDE SEQUENCE [LARGE SCALE GENOMIC DNA]</scope>
    <source>
        <strain evidence="3 4">CECT 8286</strain>
    </source>
</reference>
<keyword evidence="4" id="KW-1185">Reference proteome</keyword>
<evidence type="ECO:0000259" key="2">
    <source>
        <dbReference type="Pfam" id="PF06863"/>
    </source>
</evidence>